<dbReference type="CDD" id="cd00067">
    <property type="entry name" value="GAL4"/>
    <property type="match status" value="1"/>
</dbReference>
<dbReference type="Gene3D" id="4.10.240.10">
    <property type="entry name" value="Zn(2)-C6 fungal-type DNA-binding domain"/>
    <property type="match status" value="1"/>
</dbReference>
<proteinExistence type="predicted"/>
<evidence type="ECO:0000259" key="2">
    <source>
        <dbReference type="PROSITE" id="PS50048"/>
    </source>
</evidence>
<dbReference type="EMBL" id="AFQF01002046">
    <property type="protein sequence ID" value="EGU82708.1"/>
    <property type="molecule type" value="Genomic_DNA"/>
</dbReference>
<gene>
    <name evidence="3" type="ORF">FOXB_06763</name>
</gene>
<dbReference type="OrthoDB" id="3031538at2759"/>
<dbReference type="PROSITE" id="PS00463">
    <property type="entry name" value="ZN2_CY6_FUNGAL_1"/>
    <property type="match status" value="1"/>
</dbReference>
<dbReference type="InterPro" id="IPR001138">
    <property type="entry name" value="Zn2Cys6_DnaBD"/>
</dbReference>
<dbReference type="SUPFAM" id="SSF57701">
    <property type="entry name" value="Zn2/Cys6 DNA-binding domain"/>
    <property type="match status" value="1"/>
</dbReference>
<dbReference type="Pfam" id="PF00172">
    <property type="entry name" value="Zn_clus"/>
    <property type="match status" value="1"/>
</dbReference>
<organism evidence="3">
    <name type="scientific">Fusarium oxysporum (strain Fo5176)</name>
    <name type="common">Fusarium vascular wilt</name>
    <dbReference type="NCBI Taxonomy" id="660025"/>
    <lineage>
        <taxon>Eukaryota</taxon>
        <taxon>Fungi</taxon>
        <taxon>Dikarya</taxon>
        <taxon>Ascomycota</taxon>
        <taxon>Pezizomycotina</taxon>
        <taxon>Sordariomycetes</taxon>
        <taxon>Hypocreomycetidae</taxon>
        <taxon>Hypocreales</taxon>
        <taxon>Nectriaceae</taxon>
        <taxon>Fusarium</taxon>
        <taxon>Fusarium oxysporum species complex</taxon>
    </lineage>
</organism>
<accession>F9FK34</accession>
<reference evidence="3" key="1">
    <citation type="journal article" date="2012" name="Mol. Plant Microbe Interact.">
        <title>A highly conserved effector in Fusarium oxysporum is required for full virulence on Arabidopsis.</title>
        <authorList>
            <person name="Thatcher L.F."/>
            <person name="Gardiner D.M."/>
            <person name="Kazan K."/>
            <person name="Manners J."/>
        </authorList>
    </citation>
    <scope>NUCLEOTIDE SEQUENCE [LARGE SCALE GENOMIC DNA]</scope>
    <source>
        <strain evidence="3">Fo5176</strain>
    </source>
</reference>
<dbReference type="GO" id="GO:0008270">
    <property type="term" value="F:zinc ion binding"/>
    <property type="evidence" value="ECO:0007669"/>
    <property type="project" value="InterPro"/>
</dbReference>
<dbReference type="PANTHER" id="PTHR47657:SF11">
    <property type="entry name" value="FINGER DOMAIN PROTEIN, PUTATIVE (AFU_ORTHOLOGUE AFUA_1G01650)-RELATED"/>
    <property type="match status" value="1"/>
</dbReference>
<protein>
    <recommendedName>
        <fullName evidence="2">Zn(2)-C6 fungal-type domain-containing protein</fullName>
    </recommendedName>
</protein>
<dbReference type="GO" id="GO:0000981">
    <property type="term" value="F:DNA-binding transcription factor activity, RNA polymerase II-specific"/>
    <property type="evidence" value="ECO:0007669"/>
    <property type="project" value="InterPro"/>
</dbReference>
<dbReference type="SMART" id="SM00066">
    <property type="entry name" value="GAL4"/>
    <property type="match status" value="1"/>
</dbReference>
<dbReference type="PaxDb" id="5507-FOXG_13213P0"/>
<evidence type="ECO:0000256" key="1">
    <source>
        <dbReference type="ARBA" id="ARBA00023242"/>
    </source>
</evidence>
<dbReference type="InterPro" id="IPR036864">
    <property type="entry name" value="Zn2-C6_fun-type_DNA-bd_sf"/>
</dbReference>
<sequence>MSSKCVGHMLPKKPARRSRYGCRNCKLRKLKCDESKPRCKKCSSFGVLCNFGLNIPDLHPITSDTVRAVVRCKPTPQRPVASAIWTSDEYTIYQLNAKCQDFVTRYYARSLLTPDDENMINVNRSLFKLAFTNPCLMHASLAVALTYDRYLNTSSSSPRSLEECYHWSQSTALFNKKLREPVKTQDKDPIWGTAAALAVLTFSSPDAYRPEDSWPLKTGDDHLDWVSMISGKMSLWNMVDPLRNDSLFRVMAVTIAQMQAPLPDVGVEGIPEALASICQLNQTSTSESPYFYAAHAVSQILYLPDSEVATDEVSVGWFGRCAATRQGTGRAIDWTWTCVEAEDLRRERLRRPRLLCDGESRVSSVTRNTQGRDHAFLTLVLEGAASANGITRTPKVLAEGTAPATAAAVLQSCSLHVLSIGRGAQCVVVSLEIVRPQMGINAAPIWRVRYGHVGSKAWSGRAELRCAVSNDGEVRNCSGSAVFIVPVASSRAASW</sequence>
<feature type="domain" description="Zn(2)-C6 fungal-type" evidence="2">
    <location>
        <begin position="21"/>
        <end position="51"/>
    </location>
</feature>
<name>F9FK34_FUSOF</name>
<evidence type="ECO:0000313" key="3">
    <source>
        <dbReference type="EMBL" id="EGU82708.1"/>
    </source>
</evidence>
<comment type="caution">
    <text evidence="3">The sequence shown here is derived from an EMBL/GenBank/DDBJ whole genome shotgun (WGS) entry which is preliminary data.</text>
</comment>
<dbReference type="PROSITE" id="PS50048">
    <property type="entry name" value="ZN2_CY6_FUNGAL_2"/>
    <property type="match status" value="1"/>
</dbReference>
<keyword evidence="1" id="KW-0539">Nucleus</keyword>
<dbReference type="AlphaFoldDB" id="F9FK34"/>
<dbReference type="InterPro" id="IPR052400">
    <property type="entry name" value="Zn2-C6_fungal_TF"/>
</dbReference>
<dbReference type="PANTHER" id="PTHR47657">
    <property type="entry name" value="STEROL REGULATORY ELEMENT-BINDING PROTEIN ECM22"/>
    <property type="match status" value="1"/>
</dbReference>